<dbReference type="SFLD" id="SFLDS00019">
    <property type="entry name" value="Glutathione_Transferase_(cytos"/>
    <property type="match status" value="1"/>
</dbReference>
<dbReference type="RefSeq" id="WP_263124495.1">
    <property type="nucleotide sequence ID" value="NZ_CP106753.1"/>
</dbReference>
<dbReference type="InterPro" id="IPR036282">
    <property type="entry name" value="Glutathione-S-Trfase_C_sf"/>
</dbReference>
<dbReference type="EMBL" id="CP106753">
    <property type="protein sequence ID" value="UXY15110.1"/>
    <property type="molecule type" value="Genomic_DNA"/>
</dbReference>
<accession>A0ABY6DL71</accession>
<reference evidence="2" key="1">
    <citation type="submission" date="2022-10" db="EMBL/GenBank/DDBJ databases">
        <title>Chitiniphilus purpureus sp. nov., a novel chitin-degrading bacterium isolated from crawfish pond sediment.</title>
        <authorList>
            <person name="Li K."/>
        </authorList>
    </citation>
    <scope>NUCLEOTIDE SEQUENCE</scope>
    <source>
        <strain evidence="2">CD1</strain>
    </source>
</reference>
<dbReference type="CDD" id="cd03194">
    <property type="entry name" value="GST_C_3"/>
    <property type="match status" value="1"/>
</dbReference>
<dbReference type="SUPFAM" id="SSF47616">
    <property type="entry name" value="GST C-terminal domain-like"/>
    <property type="match status" value="1"/>
</dbReference>
<evidence type="ECO:0000259" key="1">
    <source>
        <dbReference type="PROSITE" id="PS50404"/>
    </source>
</evidence>
<dbReference type="Proteomes" id="UP001061302">
    <property type="component" value="Chromosome"/>
</dbReference>
<dbReference type="Pfam" id="PF13410">
    <property type="entry name" value="GST_C_2"/>
    <property type="match status" value="1"/>
</dbReference>
<dbReference type="Gene3D" id="3.40.30.10">
    <property type="entry name" value="Glutaredoxin"/>
    <property type="match status" value="1"/>
</dbReference>
<proteinExistence type="predicted"/>
<evidence type="ECO:0000313" key="3">
    <source>
        <dbReference type="Proteomes" id="UP001061302"/>
    </source>
</evidence>
<dbReference type="InterPro" id="IPR036249">
    <property type="entry name" value="Thioredoxin-like_sf"/>
</dbReference>
<dbReference type="PROSITE" id="PS50404">
    <property type="entry name" value="GST_NTER"/>
    <property type="match status" value="1"/>
</dbReference>
<feature type="domain" description="GST N-terminal" evidence="1">
    <location>
        <begin position="1"/>
        <end position="81"/>
    </location>
</feature>
<organism evidence="2 3">
    <name type="scientific">Chitiniphilus purpureus</name>
    <dbReference type="NCBI Taxonomy" id="2981137"/>
    <lineage>
        <taxon>Bacteria</taxon>
        <taxon>Pseudomonadati</taxon>
        <taxon>Pseudomonadota</taxon>
        <taxon>Betaproteobacteria</taxon>
        <taxon>Neisseriales</taxon>
        <taxon>Chitinibacteraceae</taxon>
        <taxon>Chitiniphilus</taxon>
    </lineage>
</organism>
<gene>
    <name evidence="2" type="ORF">N8I74_17620</name>
</gene>
<dbReference type="SFLD" id="SFLDG00358">
    <property type="entry name" value="Main_(cytGST)"/>
    <property type="match status" value="1"/>
</dbReference>
<dbReference type="Gene3D" id="1.20.1050.10">
    <property type="match status" value="1"/>
</dbReference>
<sequence length="210" mass="23669">MQLVIGNKNYSSWSLRPWLGLKMAGIAFEEILIPLYQEGSKAEMLKYSPTGRVPALLDGELAVWDSLAIAEYIAEKFPDRQLWPQDAAARAVARSVCAEMHSGFQALRTLCSMDIRARRQVGLTPEVAADIERIVAIWTDCRNRFAGGAPFLFGRFSWADAFYAPVVLRFVTYGITVPDDAQRYMETVLALPPVQEWIEAGRAEPWELHF</sequence>
<keyword evidence="3" id="KW-1185">Reference proteome</keyword>
<evidence type="ECO:0000313" key="2">
    <source>
        <dbReference type="EMBL" id="UXY15110.1"/>
    </source>
</evidence>
<dbReference type="PANTHER" id="PTHR42673:SF4">
    <property type="entry name" value="MALEYLACETOACETATE ISOMERASE"/>
    <property type="match status" value="1"/>
</dbReference>
<protein>
    <submittedName>
        <fullName evidence="2">Glutathione S-transferase family protein</fullName>
    </submittedName>
</protein>
<dbReference type="Pfam" id="PF13409">
    <property type="entry name" value="GST_N_2"/>
    <property type="match status" value="1"/>
</dbReference>
<dbReference type="SUPFAM" id="SSF52833">
    <property type="entry name" value="Thioredoxin-like"/>
    <property type="match status" value="1"/>
</dbReference>
<dbReference type="PANTHER" id="PTHR42673">
    <property type="entry name" value="MALEYLACETOACETATE ISOMERASE"/>
    <property type="match status" value="1"/>
</dbReference>
<dbReference type="CDD" id="cd03043">
    <property type="entry name" value="GST_N_1"/>
    <property type="match status" value="1"/>
</dbReference>
<dbReference type="InterPro" id="IPR004045">
    <property type="entry name" value="Glutathione_S-Trfase_N"/>
</dbReference>
<dbReference type="InterPro" id="IPR040079">
    <property type="entry name" value="Glutathione_S-Trfase"/>
</dbReference>
<name>A0ABY6DL71_9NEIS</name>